<reference evidence="2" key="1">
    <citation type="submission" date="2020-11" db="EMBL/GenBank/DDBJ databases">
        <authorList>
            <person name="Tran Van P."/>
        </authorList>
    </citation>
    <scope>NUCLEOTIDE SEQUENCE</scope>
</reference>
<dbReference type="EMBL" id="CAJPEV010003958">
    <property type="protein sequence ID" value="CAG0900886.1"/>
    <property type="molecule type" value="Genomic_DNA"/>
</dbReference>
<keyword evidence="3" id="KW-1185">Reference proteome</keyword>
<name>A0A7R9FR76_9CRUS</name>
<protein>
    <submittedName>
        <fullName evidence="2">Uncharacterized protein</fullName>
    </submittedName>
</protein>
<dbReference type="OrthoDB" id="6379547at2759"/>
<dbReference type="EMBL" id="LR903475">
    <property type="protein sequence ID" value="CAD7251941.1"/>
    <property type="molecule type" value="Genomic_DNA"/>
</dbReference>
<dbReference type="Proteomes" id="UP000677054">
    <property type="component" value="Unassembled WGS sequence"/>
</dbReference>
<evidence type="ECO:0000313" key="2">
    <source>
        <dbReference type="EMBL" id="CAD7251941.1"/>
    </source>
</evidence>
<sequence length="167" mass="19250">MHGARESATGGGFWGTFMSNLGGIVDTPSMARGSCQGKALTARRDDRDRNEENWNPHTKTIEKHFSLSFPRMLFLEHRFGLKGGQHMVLSRQRWMNHEENFLNTVNGAHTQNIERCWVEVRRFIQRNRKGTTPGLPKTHLAEFPHRCRMEGVDLFEGLLIVIKFYPA</sequence>
<evidence type="ECO:0000256" key="1">
    <source>
        <dbReference type="SAM" id="MobiDB-lite"/>
    </source>
</evidence>
<proteinExistence type="predicted"/>
<accession>A0A7R9FR76</accession>
<dbReference type="AlphaFoldDB" id="A0A7R9FR76"/>
<feature type="region of interest" description="Disordered" evidence="1">
    <location>
        <begin position="32"/>
        <end position="55"/>
    </location>
</feature>
<organism evidence="2">
    <name type="scientific">Darwinula stevensoni</name>
    <dbReference type="NCBI Taxonomy" id="69355"/>
    <lineage>
        <taxon>Eukaryota</taxon>
        <taxon>Metazoa</taxon>
        <taxon>Ecdysozoa</taxon>
        <taxon>Arthropoda</taxon>
        <taxon>Crustacea</taxon>
        <taxon>Oligostraca</taxon>
        <taxon>Ostracoda</taxon>
        <taxon>Podocopa</taxon>
        <taxon>Podocopida</taxon>
        <taxon>Darwinulocopina</taxon>
        <taxon>Darwinuloidea</taxon>
        <taxon>Darwinulidae</taxon>
        <taxon>Darwinula</taxon>
    </lineage>
</organism>
<feature type="compositionally biased region" description="Basic and acidic residues" evidence="1">
    <location>
        <begin position="42"/>
        <end position="55"/>
    </location>
</feature>
<gene>
    <name evidence="2" type="ORF">DSTB1V02_LOCUS11702</name>
</gene>
<evidence type="ECO:0000313" key="3">
    <source>
        <dbReference type="Proteomes" id="UP000677054"/>
    </source>
</evidence>